<accession>C1EEF4</accession>
<organism evidence="1 2">
    <name type="scientific">Micromonas commoda (strain RCC299 / NOUM17 / CCMP2709)</name>
    <name type="common">Picoplanktonic green alga</name>
    <dbReference type="NCBI Taxonomy" id="296587"/>
    <lineage>
        <taxon>Eukaryota</taxon>
        <taxon>Viridiplantae</taxon>
        <taxon>Chlorophyta</taxon>
        <taxon>Mamiellophyceae</taxon>
        <taxon>Mamiellales</taxon>
        <taxon>Mamiellaceae</taxon>
        <taxon>Micromonas</taxon>
    </lineage>
</organism>
<evidence type="ECO:0000313" key="1">
    <source>
        <dbReference type="EMBL" id="ACO66526.1"/>
    </source>
</evidence>
<sequence>MTSTQGSSYDWILGEDADEDLEPWQRVLKENAKNAKVERFLELLRGILGPDELLNLAGLVRDMDVQHVQKLYMKQWQEHQMAASGGVPPMMDPAAMMMGHPPPMMPPGFVPGYLPHYAGFPPPGAGVPPPRPPPPQ</sequence>
<gene>
    <name evidence="1" type="ORF">MICPUN_62604</name>
</gene>
<dbReference type="Proteomes" id="UP000002009">
    <property type="component" value="Chromosome 11"/>
</dbReference>
<dbReference type="KEGG" id="mis:MICPUN_62604"/>
<dbReference type="AlphaFoldDB" id="C1EEF4"/>
<dbReference type="GeneID" id="8247390"/>
<dbReference type="OMA" id="GSSYDWI"/>
<reference evidence="1 2" key="1">
    <citation type="journal article" date="2009" name="Science">
        <title>Green evolution and dynamic adaptations revealed by genomes of the marine picoeukaryotes Micromonas.</title>
        <authorList>
            <person name="Worden A.Z."/>
            <person name="Lee J.H."/>
            <person name="Mock T."/>
            <person name="Rouze P."/>
            <person name="Simmons M.P."/>
            <person name="Aerts A.L."/>
            <person name="Allen A.E."/>
            <person name="Cuvelier M.L."/>
            <person name="Derelle E."/>
            <person name="Everett M.V."/>
            <person name="Foulon E."/>
            <person name="Grimwood J."/>
            <person name="Gundlach H."/>
            <person name="Henrissat B."/>
            <person name="Napoli C."/>
            <person name="McDonald S.M."/>
            <person name="Parker M.S."/>
            <person name="Rombauts S."/>
            <person name="Salamov A."/>
            <person name="Von Dassow P."/>
            <person name="Badger J.H."/>
            <person name="Coutinho P.M."/>
            <person name="Demir E."/>
            <person name="Dubchak I."/>
            <person name="Gentemann C."/>
            <person name="Eikrem W."/>
            <person name="Gready J.E."/>
            <person name="John U."/>
            <person name="Lanier W."/>
            <person name="Lindquist E.A."/>
            <person name="Lucas S."/>
            <person name="Mayer K.F."/>
            <person name="Moreau H."/>
            <person name="Not F."/>
            <person name="Otillar R."/>
            <person name="Panaud O."/>
            <person name="Pangilinan J."/>
            <person name="Paulsen I."/>
            <person name="Piegu B."/>
            <person name="Poliakov A."/>
            <person name="Robbens S."/>
            <person name="Schmutz J."/>
            <person name="Toulza E."/>
            <person name="Wyss T."/>
            <person name="Zelensky A."/>
            <person name="Zhou K."/>
            <person name="Armbrust E.V."/>
            <person name="Bhattacharya D."/>
            <person name="Goodenough U.W."/>
            <person name="Van de Peer Y."/>
            <person name="Grigoriev I.V."/>
        </authorList>
    </citation>
    <scope>NUCLEOTIDE SEQUENCE [LARGE SCALE GENOMIC DNA]</scope>
    <source>
        <strain evidence="2">RCC299 / NOUM17</strain>
    </source>
</reference>
<proteinExistence type="predicted"/>
<protein>
    <submittedName>
        <fullName evidence="1">Uncharacterized protein</fullName>
    </submittedName>
</protein>
<dbReference type="EMBL" id="CP001330">
    <property type="protein sequence ID" value="ACO66526.1"/>
    <property type="molecule type" value="Genomic_DNA"/>
</dbReference>
<evidence type="ECO:0000313" key="2">
    <source>
        <dbReference type="Proteomes" id="UP000002009"/>
    </source>
</evidence>
<dbReference type="InParanoid" id="C1EEF4"/>
<dbReference type="RefSeq" id="XP_002505268.1">
    <property type="nucleotide sequence ID" value="XM_002505222.1"/>
</dbReference>
<name>C1EEF4_MICCC</name>
<keyword evidence="2" id="KW-1185">Reference proteome</keyword>
<dbReference type="OrthoDB" id="10504319at2759"/>